<name>A0A096BIY2_9FIRM</name>
<evidence type="ECO:0000256" key="6">
    <source>
        <dbReference type="RuleBase" id="RU003943"/>
    </source>
</evidence>
<dbReference type="GO" id="GO:0043190">
    <property type="term" value="C:ATP-binding cassette (ABC) transporter complex"/>
    <property type="evidence" value="ECO:0007669"/>
    <property type="project" value="InterPro"/>
</dbReference>
<keyword evidence="3 6" id="KW-0812">Transmembrane</keyword>
<dbReference type="Proteomes" id="UP000029622">
    <property type="component" value="Unassembled WGS sequence"/>
</dbReference>
<feature type="transmembrane region" description="Helical" evidence="7">
    <location>
        <begin position="246"/>
        <end position="267"/>
    </location>
</feature>
<dbReference type="STRING" id="1156417.Y919_04550"/>
<feature type="transmembrane region" description="Helical" evidence="7">
    <location>
        <begin position="53"/>
        <end position="77"/>
    </location>
</feature>
<keyword evidence="6" id="KW-0813">Transport</keyword>
<reference evidence="8 9" key="1">
    <citation type="submission" date="2013-12" db="EMBL/GenBank/DDBJ databases">
        <title>Draft genome sequence of Caloranaerobacter sp. H53214.</title>
        <authorList>
            <person name="Jiang L.J."/>
            <person name="Shao Z.Z."/>
            <person name="Long M.N."/>
        </authorList>
    </citation>
    <scope>NUCLEOTIDE SEQUENCE [LARGE SCALE GENOMIC DNA]</scope>
    <source>
        <strain evidence="8 9">H53214</strain>
    </source>
</reference>
<organism evidence="8 9">
    <name type="scientific">Caloranaerobacter azorensis H53214</name>
    <dbReference type="NCBI Taxonomy" id="1156417"/>
    <lineage>
        <taxon>Bacteria</taxon>
        <taxon>Bacillati</taxon>
        <taxon>Bacillota</taxon>
        <taxon>Tissierellia</taxon>
        <taxon>Tissierellales</taxon>
        <taxon>Thermohalobacteraceae</taxon>
        <taxon>Caloranaerobacter</taxon>
    </lineage>
</organism>
<comment type="caution">
    <text evidence="8">The sequence shown here is derived from an EMBL/GenBank/DDBJ whole genome shotgun (WGS) entry which is preliminary data.</text>
</comment>
<feature type="transmembrane region" description="Helical" evidence="7">
    <location>
        <begin position="89"/>
        <end position="112"/>
    </location>
</feature>
<dbReference type="EMBL" id="AZTB01000016">
    <property type="protein sequence ID" value="KGG80713.1"/>
    <property type="molecule type" value="Genomic_DNA"/>
</dbReference>
<dbReference type="PANTHER" id="PTHR30477:SF0">
    <property type="entry name" value="METAL TRANSPORT SYSTEM MEMBRANE PROTEIN TM_0125-RELATED"/>
    <property type="match status" value="1"/>
</dbReference>
<dbReference type="SUPFAM" id="SSF81345">
    <property type="entry name" value="ABC transporter involved in vitamin B12 uptake, BtuC"/>
    <property type="match status" value="1"/>
</dbReference>
<feature type="transmembrane region" description="Helical" evidence="7">
    <location>
        <begin position="132"/>
        <end position="150"/>
    </location>
</feature>
<sequence>MFDLLQYGFMQRALIAGIIIGILCPLIGIFVVLRRMSLIGDSLAHVALSGVAAGLLAGVYPLSTALLFSVSAALAIEKLRKSYEDFAELAIAIILSLGISIAVVLISFAKSLNVDLMSYLFGSIITVSKTDVYMVIGLGLVIVIFVKLFYKELLFITFDEEAAKIAGIPVKTINFLFIVLVAMTITVSMRIVGILLVSSMMVMPVATSLQIARSFKQAIFLSVIFAEISVVLGIFISYYLEIASGGTIVLFSVLMLILTIVLKNLILKIKLKKNLNRT</sequence>
<evidence type="ECO:0000256" key="7">
    <source>
        <dbReference type="SAM" id="Phobius"/>
    </source>
</evidence>
<evidence type="ECO:0000256" key="3">
    <source>
        <dbReference type="ARBA" id="ARBA00022692"/>
    </source>
</evidence>
<dbReference type="Pfam" id="PF00950">
    <property type="entry name" value="ABC-3"/>
    <property type="match status" value="1"/>
</dbReference>
<evidence type="ECO:0000256" key="4">
    <source>
        <dbReference type="ARBA" id="ARBA00022989"/>
    </source>
</evidence>
<feature type="transmembrane region" description="Helical" evidence="7">
    <location>
        <begin position="12"/>
        <end position="33"/>
    </location>
</feature>
<dbReference type="GO" id="GO:0010043">
    <property type="term" value="P:response to zinc ion"/>
    <property type="evidence" value="ECO:0007669"/>
    <property type="project" value="TreeGrafter"/>
</dbReference>
<evidence type="ECO:0000313" key="8">
    <source>
        <dbReference type="EMBL" id="KGG80713.1"/>
    </source>
</evidence>
<gene>
    <name evidence="8" type="ORF">Y919_04550</name>
</gene>
<proteinExistence type="inferred from homology"/>
<comment type="subcellular location">
    <subcellularLocation>
        <location evidence="6">Cell membrane</location>
        <topology evidence="6">Multi-pass membrane protein</topology>
    </subcellularLocation>
    <subcellularLocation>
        <location evidence="1">Membrane</location>
        <topology evidence="1">Multi-pass membrane protein</topology>
    </subcellularLocation>
</comment>
<dbReference type="Gene3D" id="1.10.3470.10">
    <property type="entry name" value="ABC transporter involved in vitamin B12 uptake, BtuC"/>
    <property type="match status" value="1"/>
</dbReference>
<evidence type="ECO:0000256" key="2">
    <source>
        <dbReference type="ARBA" id="ARBA00008034"/>
    </source>
</evidence>
<dbReference type="PANTHER" id="PTHR30477">
    <property type="entry name" value="ABC-TRANSPORTER METAL-BINDING PROTEIN"/>
    <property type="match status" value="1"/>
</dbReference>
<evidence type="ECO:0000256" key="5">
    <source>
        <dbReference type="ARBA" id="ARBA00023136"/>
    </source>
</evidence>
<protein>
    <submittedName>
        <fullName evidence="8">Metal ABC transporter permease</fullName>
    </submittedName>
</protein>
<keyword evidence="4 7" id="KW-1133">Transmembrane helix</keyword>
<dbReference type="CDD" id="cd06550">
    <property type="entry name" value="TM_ABC_iron-siderophores_like"/>
    <property type="match status" value="1"/>
</dbReference>
<accession>A0A096BIY2</accession>
<dbReference type="GO" id="GO:0055085">
    <property type="term" value="P:transmembrane transport"/>
    <property type="evidence" value="ECO:0007669"/>
    <property type="project" value="InterPro"/>
</dbReference>
<comment type="similarity">
    <text evidence="2 6">Belongs to the ABC-3 integral membrane protein family.</text>
</comment>
<dbReference type="InterPro" id="IPR037294">
    <property type="entry name" value="ABC_BtuC-like"/>
</dbReference>
<dbReference type="AlphaFoldDB" id="A0A096BIY2"/>
<dbReference type="InterPro" id="IPR001626">
    <property type="entry name" value="ABC_TroCD"/>
</dbReference>
<evidence type="ECO:0000313" key="9">
    <source>
        <dbReference type="Proteomes" id="UP000029622"/>
    </source>
</evidence>
<dbReference type="RefSeq" id="WP_035162856.1">
    <property type="nucleotide sequence ID" value="NZ_AZTB01000016.1"/>
</dbReference>
<keyword evidence="5 7" id="KW-0472">Membrane</keyword>
<feature type="transmembrane region" description="Helical" evidence="7">
    <location>
        <begin position="219"/>
        <end position="240"/>
    </location>
</feature>
<evidence type="ECO:0000256" key="1">
    <source>
        <dbReference type="ARBA" id="ARBA00004141"/>
    </source>
</evidence>